<sequence length="256" mass="27860">MKFTTIVFSPTGGTQRVVDELVAEWGEPADKVDLTDAMIDFDAITLEKDDVAVIAVPSYGGRVPSLAGERLEKIHGNQAHCVLVCVYGNRAFEDTLIELNDIAERSGFKISAAVSAIAEHSIMHQYASGRPDRQDKEELHNISKKILEKLHNNTDCLEMIHIPGNRPYKKAGAVSLVPKANDKCTNCGLCAEICPAQAISKEDIRNTDGTKCISCMRCVGQCPQSARKVNSAIVSVVATAIKKACSERKNNELYIG</sequence>
<evidence type="ECO:0000256" key="5">
    <source>
        <dbReference type="ARBA" id="ARBA00022723"/>
    </source>
</evidence>
<evidence type="ECO:0000313" key="10">
    <source>
        <dbReference type="Proteomes" id="UP000295711"/>
    </source>
</evidence>
<dbReference type="SUPFAM" id="SSF52218">
    <property type="entry name" value="Flavoproteins"/>
    <property type="match status" value="1"/>
</dbReference>
<name>A0A4R2LHI4_9FIRM</name>
<dbReference type="AlphaFoldDB" id="A0A4R2LHI4"/>
<evidence type="ECO:0000256" key="2">
    <source>
        <dbReference type="ARBA" id="ARBA00003532"/>
    </source>
</evidence>
<keyword evidence="10" id="KW-1185">Reference proteome</keyword>
<dbReference type="GO" id="GO:0051539">
    <property type="term" value="F:4 iron, 4 sulfur cluster binding"/>
    <property type="evidence" value="ECO:0007669"/>
    <property type="project" value="UniProtKB-KW"/>
</dbReference>
<reference evidence="9 10" key="1">
    <citation type="submission" date="2019-03" db="EMBL/GenBank/DDBJ databases">
        <title>Genomic Encyclopedia of Type Strains, Phase IV (KMG-IV): sequencing the most valuable type-strain genomes for metagenomic binning, comparative biology and taxonomic classification.</title>
        <authorList>
            <person name="Goeker M."/>
        </authorList>
    </citation>
    <scope>NUCLEOTIDE SEQUENCE [LARGE SCALE GENOMIC DNA]</scope>
    <source>
        <strain evidence="9 10">DSM 28559</strain>
    </source>
</reference>
<evidence type="ECO:0000259" key="8">
    <source>
        <dbReference type="PROSITE" id="PS51379"/>
    </source>
</evidence>
<dbReference type="EMBL" id="SLXA01000016">
    <property type="protein sequence ID" value="TCO82550.1"/>
    <property type="molecule type" value="Genomic_DNA"/>
</dbReference>
<evidence type="ECO:0000256" key="1">
    <source>
        <dbReference type="ARBA" id="ARBA00001966"/>
    </source>
</evidence>
<dbReference type="OrthoDB" id="9813995at2"/>
<keyword evidence="4" id="KW-0004">4Fe-4S</keyword>
<dbReference type="SUPFAM" id="SSF54862">
    <property type="entry name" value="4Fe-4S ferredoxins"/>
    <property type="match status" value="1"/>
</dbReference>
<comment type="function">
    <text evidence="2">Ferredoxins are iron-sulfur proteins that transfer electrons in a wide variety of metabolic reactions.</text>
</comment>
<feature type="domain" description="4Fe-4S ferredoxin-type" evidence="8">
    <location>
        <begin position="174"/>
        <end position="204"/>
    </location>
</feature>
<gene>
    <name evidence="9" type="ORF">EV212_11616</name>
</gene>
<keyword evidence="6" id="KW-0408">Iron</keyword>
<dbReference type="PROSITE" id="PS00198">
    <property type="entry name" value="4FE4S_FER_1"/>
    <property type="match status" value="2"/>
</dbReference>
<protein>
    <recommendedName>
        <fullName evidence="3">Ferredoxin</fullName>
    </recommendedName>
</protein>
<evidence type="ECO:0000256" key="7">
    <source>
        <dbReference type="ARBA" id="ARBA00023014"/>
    </source>
</evidence>
<evidence type="ECO:0000256" key="4">
    <source>
        <dbReference type="ARBA" id="ARBA00022485"/>
    </source>
</evidence>
<organism evidence="9 10">
    <name type="scientific">Frisingicoccus caecimuris</name>
    <dbReference type="NCBI Taxonomy" id="1796636"/>
    <lineage>
        <taxon>Bacteria</taxon>
        <taxon>Bacillati</taxon>
        <taxon>Bacillota</taxon>
        <taxon>Clostridia</taxon>
        <taxon>Lachnospirales</taxon>
        <taxon>Lachnospiraceae</taxon>
        <taxon>Frisingicoccus</taxon>
    </lineage>
</organism>
<dbReference type="InterPro" id="IPR050157">
    <property type="entry name" value="PSI_iron-sulfur_center"/>
</dbReference>
<keyword evidence="7" id="KW-0411">Iron-sulfur</keyword>
<dbReference type="Gene3D" id="3.30.70.20">
    <property type="match status" value="1"/>
</dbReference>
<dbReference type="PROSITE" id="PS51379">
    <property type="entry name" value="4FE4S_FER_2"/>
    <property type="match status" value="2"/>
</dbReference>
<evidence type="ECO:0000256" key="6">
    <source>
        <dbReference type="ARBA" id="ARBA00023004"/>
    </source>
</evidence>
<dbReference type="Pfam" id="PF13187">
    <property type="entry name" value="Fer4_9"/>
    <property type="match status" value="1"/>
</dbReference>
<comment type="cofactor">
    <cofactor evidence="1">
        <name>[4Fe-4S] cluster</name>
        <dbReference type="ChEBI" id="CHEBI:49883"/>
    </cofactor>
</comment>
<feature type="domain" description="4Fe-4S ferredoxin-type" evidence="8">
    <location>
        <begin position="208"/>
        <end position="232"/>
    </location>
</feature>
<dbReference type="RefSeq" id="WP_132093756.1">
    <property type="nucleotide sequence ID" value="NZ_JANKAQ010000016.1"/>
</dbReference>
<dbReference type="GO" id="GO:0046872">
    <property type="term" value="F:metal ion binding"/>
    <property type="evidence" value="ECO:0007669"/>
    <property type="project" value="UniProtKB-KW"/>
</dbReference>
<keyword evidence="5" id="KW-0479">Metal-binding</keyword>
<dbReference type="Proteomes" id="UP000295711">
    <property type="component" value="Unassembled WGS sequence"/>
</dbReference>
<proteinExistence type="predicted"/>
<dbReference type="PANTHER" id="PTHR24960">
    <property type="entry name" value="PHOTOSYSTEM I IRON-SULFUR CENTER-RELATED"/>
    <property type="match status" value="1"/>
</dbReference>
<dbReference type="InterPro" id="IPR047964">
    <property type="entry name" value="EFR1-like"/>
</dbReference>
<dbReference type="InterPro" id="IPR017900">
    <property type="entry name" value="4Fe4S_Fe_S_CS"/>
</dbReference>
<evidence type="ECO:0000256" key="3">
    <source>
        <dbReference type="ARBA" id="ARBA00013529"/>
    </source>
</evidence>
<dbReference type="InterPro" id="IPR017896">
    <property type="entry name" value="4Fe4S_Fe-S-bd"/>
</dbReference>
<comment type="caution">
    <text evidence="9">The sequence shown here is derived from an EMBL/GenBank/DDBJ whole genome shotgun (WGS) entry which is preliminary data.</text>
</comment>
<dbReference type="NCBIfam" id="NF038196">
    <property type="entry name" value="ferrodoxin_EFR1"/>
    <property type="match status" value="1"/>
</dbReference>
<accession>A0A4R2LHI4</accession>
<dbReference type="PANTHER" id="PTHR24960:SF79">
    <property type="entry name" value="PHOTOSYSTEM I IRON-SULFUR CENTER"/>
    <property type="match status" value="1"/>
</dbReference>
<dbReference type="Gene3D" id="3.40.50.360">
    <property type="match status" value="1"/>
</dbReference>
<dbReference type="InterPro" id="IPR029039">
    <property type="entry name" value="Flavoprotein-like_sf"/>
</dbReference>
<evidence type="ECO:0000313" key="9">
    <source>
        <dbReference type="EMBL" id="TCO82550.1"/>
    </source>
</evidence>